<sequence>MGLDLSHWEQSARSSWRMAVLIGANSRTYKFALGSALLDAAAEGRSEILLRDLAVPYAMELVRHLGQAPQVSQKGELGEKDFLSVAEREAAESLRLGSPTEELLAAAIDSMPRMVMQKFHNLRGEGAEVPHRFYEVTGRSHERVVRLSKELRDIAGSEQAATLRGELSARWSIVETSFAIGIGQSLIREGVVVDLTTLQITDRQRRRSVAGVTDAVIGFQRGLCLICAESITPNDDIAVDHVFPYSFMRLLRSGDQDTPLDLDAVWNLAPTHARCNGQKSNRPPTREEMTRLAQRNEAIMQSPVPLKKTLELTLKHNKHSSTRPGEWHRFIQHVHDLL</sequence>
<dbReference type="Gene3D" id="1.10.30.50">
    <property type="match status" value="1"/>
</dbReference>
<keyword evidence="1" id="KW-0378">Hydrolase</keyword>
<evidence type="ECO:0000313" key="1">
    <source>
        <dbReference type="EMBL" id="SFJ57699.1"/>
    </source>
</evidence>
<reference evidence="2" key="1">
    <citation type="submission" date="2016-10" db="EMBL/GenBank/DDBJ databases">
        <authorList>
            <person name="Varghese N."/>
            <person name="Submissions S."/>
        </authorList>
    </citation>
    <scope>NUCLEOTIDE SEQUENCE [LARGE SCALE GENOMIC DNA]</scope>
    <source>
        <strain evidence="2">CGMCC 4.2126</strain>
    </source>
</reference>
<keyword evidence="1" id="KW-0540">Nuclease</keyword>
<keyword evidence="1" id="KW-0255">Endonuclease</keyword>
<evidence type="ECO:0000313" key="2">
    <source>
        <dbReference type="Proteomes" id="UP000199111"/>
    </source>
</evidence>
<proteinExistence type="predicted"/>
<dbReference type="GO" id="GO:0004519">
    <property type="term" value="F:endonuclease activity"/>
    <property type="evidence" value="ECO:0007669"/>
    <property type="project" value="UniProtKB-KW"/>
</dbReference>
<dbReference type="EMBL" id="FOQY01000010">
    <property type="protein sequence ID" value="SFJ57699.1"/>
    <property type="molecule type" value="Genomic_DNA"/>
</dbReference>
<accession>A0A1I3SJ19</accession>
<keyword evidence="2" id="KW-1185">Reference proteome</keyword>
<dbReference type="Proteomes" id="UP000199111">
    <property type="component" value="Unassembled WGS sequence"/>
</dbReference>
<gene>
    <name evidence="1" type="ORF">SAMN05216275_11045</name>
</gene>
<name>A0A1I3SJ19_9ACTN</name>
<dbReference type="AlphaFoldDB" id="A0A1I3SJ19"/>
<protein>
    <submittedName>
        <fullName evidence="1">HNH endonuclease</fullName>
    </submittedName>
</protein>
<organism evidence="1 2">
    <name type="scientific">Streptosporangium canum</name>
    <dbReference type="NCBI Taxonomy" id="324952"/>
    <lineage>
        <taxon>Bacteria</taxon>
        <taxon>Bacillati</taxon>
        <taxon>Actinomycetota</taxon>
        <taxon>Actinomycetes</taxon>
        <taxon>Streptosporangiales</taxon>
        <taxon>Streptosporangiaceae</taxon>
        <taxon>Streptosporangium</taxon>
    </lineage>
</organism>